<dbReference type="InterPro" id="IPR004013">
    <property type="entry name" value="PHP_dom"/>
</dbReference>
<dbReference type="Proteomes" id="UP000255101">
    <property type="component" value="Unassembled WGS sequence"/>
</dbReference>
<reference evidence="8 9" key="1">
    <citation type="submission" date="2018-06" db="EMBL/GenBank/DDBJ databases">
        <authorList>
            <consortium name="Pathogen Informatics"/>
            <person name="Doyle S."/>
        </authorList>
    </citation>
    <scope>NUCLEOTIDE SEQUENCE [LARGE SCALE GENOMIC DNA]</scope>
    <source>
        <strain evidence="8 9">NCTC11460</strain>
    </source>
</reference>
<sequence>MYYNNYHKHTHYSNIKTIDVIVKIEDYLDRMVELGHKNYFTTEHGYQGNLFDTLNAIDKKNANLPDEKKIKMVVGSELYYVKDINLDKKNRSSYHLIMVAINNKGVEQINELLSYANIDGHYYKPRVDRKMIESCINPKDVIVTSACVAGIAAEWCSYAEDNIKWFKNFFRDNFFLEIQSHNHPTQVKHNVRMKEFSRKYDIQLIHANDSHYIFPEDSVYRDLFLKGKGFNYPEESGFVLDYPDYQEIVKRYDKQGVFSNSEILKAIDNTLVFDRCEEITLYNKEIKIPKISKNPNKDLKDLLNELWKKEKKNIPNDLKKNYIKAIRDETNIIENTYMEEYFLLNNKICNVARDKYNAFISLTGRGSAGSFYINKLLGLIGMDRITSPVTLYPTRFMSISRILETKSLPDIDLNTSNQELLIKASEDVIGKENCGWMISYKPLQDSSAFRLWCKAKDMDFNEYNDIAKNIEEYYEHPKWGSIIKESQVFVGVIESIAPSPCSLLLSTERVSKHIGYIKIKDKVCCNLDGMNCDIYKYLKNDYLQVSIMKIVEDTCKLANIEIPTSNELQNMLDSKTFDIYRKGLTCTVNQADSDFATPLVMKYKPQSVSEVCAFVAAIRPGFKSLLHNFLERKPYTTGVKELDDLLEDSFHYMLYQESIMKYLIWLGIEESETYTIIKKISKKKFKEDELIKLKEQLHKGWIKVVGREEGFEQTWQVVEDASKYSFNASHSLAYAYDSLYCAYLKSHYPLEYYTATLNLYEKDTDRTKKLINELISFDIKLEKSIFRYSKSDYFFDRDKNTIYKGVSSIKGMNEEVGNFLYSLKDEDITFIDLIKRSKGIMNKTHFETLIKLDFFKEFGKQKYLLDLYNIFTKYNGVKQIKKDNLEIPIGIVKECSEKETQKLFKEIDSNRLINLLARNINNIDIPIEEQISFSMETTGSFKTTDELGKLSYVVLKIDKYKDYVLSVINVNTGNVYKLKSKVGVIPPIKKNSILQIEELEKRPKNVLADGKWIKSKTEFDLWITKAKILYSV</sequence>
<gene>
    <name evidence="8" type="primary">dnaE_2</name>
    <name evidence="8" type="ORF">NCTC11460_02126</name>
</gene>
<proteinExistence type="predicted"/>
<dbReference type="GO" id="GO:0006260">
    <property type="term" value="P:DNA replication"/>
    <property type="evidence" value="ECO:0007669"/>
    <property type="project" value="UniProtKB-KW"/>
</dbReference>
<feature type="domain" description="DNA polymerase III alpha subunit finger" evidence="7">
    <location>
        <begin position="567"/>
        <end position="700"/>
    </location>
</feature>
<dbReference type="Gene3D" id="3.20.20.140">
    <property type="entry name" value="Metal-dependent hydrolases"/>
    <property type="match status" value="1"/>
</dbReference>
<dbReference type="RefSeq" id="WP_019595671.1">
    <property type="nucleotide sequence ID" value="NZ_FOVA01000025.1"/>
</dbReference>
<dbReference type="Pfam" id="PF07733">
    <property type="entry name" value="DNA_pol3_alpha"/>
    <property type="match status" value="1"/>
</dbReference>
<dbReference type="GO" id="GO:0008408">
    <property type="term" value="F:3'-5' exonuclease activity"/>
    <property type="evidence" value="ECO:0007669"/>
    <property type="project" value="InterPro"/>
</dbReference>
<dbReference type="GO" id="GO:0003887">
    <property type="term" value="F:DNA-directed DNA polymerase activity"/>
    <property type="evidence" value="ECO:0007669"/>
    <property type="project" value="UniProtKB-KW"/>
</dbReference>
<evidence type="ECO:0000259" key="6">
    <source>
        <dbReference type="Pfam" id="PF07733"/>
    </source>
</evidence>
<dbReference type="AlphaFoldDB" id="A0A379CIR9"/>
<evidence type="ECO:0000313" key="9">
    <source>
        <dbReference type="Proteomes" id="UP000255101"/>
    </source>
</evidence>
<keyword evidence="1 8" id="KW-0808">Transferase</keyword>
<evidence type="ECO:0000313" key="8">
    <source>
        <dbReference type="EMBL" id="SUB62118.1"/>
    </source>
</evidence>
<evidence type="ECO:0000256" key="2">
    <source>
        <dbReference type="ARBA" id="ARBA00022695"/>
    </source>
</evidence>
<evidence type="ECO:0000259" key="5">
    <source>
        <dbReference type="Pfam" id="PF02811"/>
    </source>
</evidence>
<feature type="domain" description="PHP" evidence="5">
    <location>
        <begin position="6"/>
        <end position="181"/>
    </location>
</feature>
<dbReference type="Pfam" id="PF02811">
    <property type="entry name" value="PHP"/>
    <property type="match status" value="1"/>
</dbReference>
<evidence type="ECO:0000259" key="7">
    <source>
        <dbReference type="Pfam" id="PF17657"/>
    </source>
</evidence>
<name>A0A379CIR9_9FIRM</name>
<feature type="domain" description="Bacterial DNA polymerase III alpha subunit NTPase" evidence="6">
    <location>
        <begin position="302"/>
        <end position="475"/>
    </location>
</feature>
<evidence type="ECO:0000256" key="1">
    <source>
        <dbReference type="ARBA" id="ARBA00022679"/>
    </source>
</evidence>
<evidence type="ECO:0000256" key="4">
    <source>
        <dbReference type="ARBA" id="ARBA00022932"/>
    </source>
</evidence>
<dbReference type="InterPro" id="IPR040982">
    <property type="entry name" value="DNA_pol3_finger"/>
</dbReference>
<keyword evidence="3" id="KW-0235">DNA replication</keyword>
<dbReference type="EC" id="2.7.7.7" evidence="8"/>
<keyword evidence="2 8" id="KW-0548">Nucleotidyltransferase</keyword>
<dbReference type="PANTHER" id="PTHR32294">
    <property type="entry name" value="DNA POLYMERASE III SUBUNIT ALPHA"/>
    <property type="match status" value="1"/>
</dbReference>
<dbReference type="SUPFAM" id="SSF89550">
    <property type="entry name" value="PHP domain-like"/>
    <property type="match status" value="1"/>
</dbReference>
<protein>
    <submittedName>
        <fullName evidence="8">DNA polymerase III subunit alpha</fullName>
        <ecNumber evidence="8">2.7.7.7</ecNumber>
    </submittedName>
</protein>
<organism evidence="8 9">
    <name type="scientific">Peptostreptococcus anaerobius</name>
    <dbReference type="NCBI Taxonomy" id="1261"/>
    <lineage>
        <taxon>Bacteria</taxon>
        <taxon>Bacillati</taxon>
        <taxon>Bacillota</taxon>
        <taxon>Clostridia</taxon>
        <taxon>Peptostreptococcales</taxon>
        <taxon>Peptostreptococcaceae</taxon>
        <taxon>Peptostreptococcus</taxon>
    </lineage>
</organism>
<evidence type="ECO:0000256" key="3">
    <source>
        <dbReference type="ARBA" id="ARBA00022705"/>
    </source>
</evidence>
<keyword evidence="4" id="KW-0239">DNA-directed DNA polymerase</keyword>
<accession>A0A379CIR9</accession>
<dbReference type="EMBL" id="UGTB01000004">
    <property type="protein sequence ID" value="SUB62118.1"/>
    <property type="molecule type" value="Genomic_DNA"/>
</dbReference>
<dbReference type="InterPro" id="IPR011708">
    <property type="entry name" value="DNA_pol3_alpha_NTPase_dom"/>
</dbReference>
<dbReference type="Pfam" id="PF17657">
    <property type="entry name" value="DNA_pol3_finger"/>
    <property type="match status" value="1"/>
</dbReference>
<dbReference type="InterPro" id="IPR004805">
    <property type="entry name" value="DnaE2/DnaE/PolC"/>
</dbReference>
<dbReference type="InterPro" id="IPR016195">
    <property type="entry name" value="Pol/histidinol_Pase-like"/>
</dbReference>